<evidence type="ECO:0000256" key="2">
    <source>
        <dbReference type="ARBA" id="ARBA00022692"/>
    </source>
</evidence>
<feature type="transmembrane region" description="Helical" evidence="5">
    <location>
        <begin position="258"/>
        <end position="279"/>
    </location>
</feature>
<feature type="transmembrane region" description="Helical" evidence="5">
    <location>
        <begin position="375"/>
        <end position="396"/>
    </location>
</feature>
<dbReference type="PROSITE" id="PS50850">
    <property type="entry name" value="MFS"/>
    <property type="match status" value="1"/>
</dbReference>
<comment type="subcellular location">
    <subcellularLocation>
        <location evidence="1">Membrane</location>
        <topology evidence="1">Multi-pass membrane protein</topology>
    </subcellularLocation>
</comment>
<feature type="transmembrane region" description="Helical" evidence="5">
    <location>
        <begin position="213"/>
        <end position="238"/>
    </location>
</feature>
<feature type="transmembrane region" description="Helical" evidence="5">
    <location>
        <begin position="350"/>
        <end position="369"/>
    </location>
</feature>
<organism evidence="7 8">
    <name type="scientific">Lysobacter korlensis</name>
    <dbReference type="NCBI Taxonomy" id="553636"/>
    <lineage>
        <taxon>Bacteria</taxon>
        <taxon>Pseudomonadati</taxon>
        <taxon>Pseudomonadota</taxon>
        <taxon>Gammaproteobacteria</taxon>
        <taxon>Lysobacterales</taxon>
        <taxon>Lysobacteraceae</taxon>
        <taxon>Lysobacter</taxon>
    </lineage>
</organism>
<dbReference type="PANTHER" id="PTHR23514">
    <property type="entry name" value="BYPASS OF STOP CODON PROTEIN 6"/>
    <property type="match status" value="1"/>
</dbReference>
<evidence type="ECO:0000256" key="4">
    <source>
        <dbReference type="ARBA" id="ARBA00023136"/>
    </source>
</evidence>
<name>A0ABV6RTF9_9GAMM</name>
<dbReference type="InterPro" id="IPR011701">
    <property type="entry name" value="MFS"/>
</dbReference>
<evidence type="ECO:0000256" key="5">
    <source>
        <dbReference type="SAM" id="Phobius"/>
    </source>
</evidence>
<feature type="transmembrane region" description="Helical" evidence="5">
    <location>
        <begin position="148"/>
        <end position="167"/>
    </location>
</feature>
<dbReference type="Proteomes" id="UP001589896">
    <property type="component" value="Unassembled WGS sequence"/>
</dbReference>
<accession>A0ABV6RTF9</accession>
<feature type="domain" description="Major facilitator superfamily (MFS) profile" evidence="6">
    <location>
        <begin position="1"/>
        <end position="401"/>
    </location>
</feature>
<reference evidence="7 8" key="1">
    <citation type="submission" date="2024-09" db="EMBL/GenBank/DDBJ databases">
        <authorList>
            <person name="Sun Q."/>
            <person name="Mori K."/>
        </authorList>
    </citation>
    <scope>NUCLEOTIDE SEQUENCE [LARGE SCALE GENOMIC DNA]</scope>
    <source>
        <strain evidence="7 8">KCTC 23076</strain>
    </source>
</reference>
<feature type="transmembrane region" description="Helical" evidence="5">
    <location>
        <begin position="12"/>
        <end position="35"/>
    </location>
</feature>
<protein>
    <submittedName>
        <fullName evidence="7">MFS transporter</fullName>
    </submittedName>
</protein>
<keyword evidence="3 5" id="KW-1133">Transmembrane helix</keyword>
<evidence type="ECO:0000313" key="8">
    <source>
        <dbReference type="Proteomes" id="UP001589896"/>
    </source>
</evidence>
<sequence>MTTSVITSRSQLVNWRNAVFVLFAVNGFGAATWIARTPAIRDALDITIAQMGFLLVGISGGSIVGLLLSSHLLHWLGTKRTILGSLAIASVGLLLMGLGTEVLASYAFTFLGLALYGFGTGLCDVAMNVEGAVVERTAKKNLMPLMHAFWSLGTVAGAGVGAAAAYADVGVGIHLGVVSGLMLVTAFVATRPLRGDAIAEPESATDRKERSGFAARMAIWLEPRTLLIGLIVLGMAFAEGSANDWLALAMVDERDVSYATGALLFGVFTVAMTVGRVLGGPLLDRFGRVPVLRVSAALAVVGLLAVIFIDQPVVMVSGIVLWGLGASLGFPVGISAAADDPAKAAARVSAVATIGYLAFLAGPPLIGVLGDNIGLLRALLVVVVLITVAGLVSFAAREPAANSSR</sequence>
<evidence type="ECO:0000256" key="3">
    <source>
        <dbReference type="ARBA" id="ARBA00022989"/>
    </source>
</evidence>
<dbReference type="InterPro" id="IPR036259">
    <property type="entry name" value="MFS_trans_sf"/>
</dbReference>
<keyword evidence="4 5" id="KW-0472">Membrane</keyword>
<feature type="transmembrane region" description="Helical" evidence="5">
    <location>
        <begin position="106"/>
        <end position="127"/>
    </location>
</feature>
<dbReference type="EMBL" id="JBHLTG010000005">
    <property type="protein sequence ID" value="MFC0680268.1"/>
    <property type="molecule type" value="Genomic_DNA"/>
</dbReference>
<feature type="transmembrane region" description="Helical" evidence="5">
    <location>
        <begin position="173"/>
        <end position="193"/>
    </location>
</feature>
<dbReference type="InterPro" id="IPR051788">
    <property type="entry name" value="MFS_Transporter"/>
</dbReference>
<feature type="transmembrane region" description="Helical" evidence="5">
    <location>
        <begin position="315"/>
        <end position="338"/>
    </location>
</feature>
<dbReference type="RefSeq" id="WP_386671855.1">
    <property type="nucleotide sequence ID" value="NZ_JBHLTG010000005.1"/>
</dbReference>
<evidence type="ECO:0000313" key="7">
    <source>
        <dbReference type="EMBL" id="MFC0680268.1"/>
    </source>
</evidence>
<feature type="transmembrane region" description="Helical" evidence="5">
    <location>
        <begin position="81"/>
        <end position="100"/>
    </location>
</feature>
<dbReference type="CDD" id="cd17393">
    <property type="entry name" value="MFS_MosC_like"/>
    <property type="match status" value="1"/>
</dbReference>
<dbReference type="SUPFAM" id="SSF103473">
    <property type="entry name" value="MFS general substrate transporter"/>
    <property type="match status" value="1"/>
</dbReference>
<proteinExistence type="predicted"/>
<evidence type="ECO:0000259" key="6">
    <source>
        <dbReference type="PROSITE" id="PS50850"/>
    </source>
</evidence>
<evidence type="ECO:0000256" key="1">
    <source>
        <dbReference type="ARBA" id="ARBA00004141"/>
    </source>
</evidence>
<dbReference type="Gene3D" id="1.20.1250.20">
    <property type="entry name" value="MFS general substrate transporter like domains"/>
    <property type="match status" value="2"/>
</dbReference>
<keyword evidence="2 5" id="KW-0812">Transmembrane</keyword>
<comment type="caution">
    <text evidence="7">The sequence shown here is derived from an EMBL/GenBank/DDBJ whole genome shotgun (WGS) entry which is preliminary data.</text>
</comment>
<dbReference type="PANTHER" id="PTHR23514:SF13">
    <property type="entry name" value="INNER MEMBRANE PROTEIN YBJJ"/>
    <property type="match status" value="1"/>
</dbReference>
<dbReference type="Pfam" id="PF07690">
    <property type="entry name" value="MFS_1"/>
    <property type="match status" value="1"/>
</dbReference>
<gene>
    <name evidence="7" type="ORF">ACFFGH_20735</name>
</gene>
<keyword evidence="8" id="KW-1185">Reference proteome</keyword>
<feature type="transmembrane region" description="Helical" evidence="5">
    <location>
        <begin position="291"/>
        <end position="309"/>
    </location>
</feature>
<feature type="transmembrane region" description="Helical" evidence="5">
    <location>
        <begin position="47"/>
        <end position="69"/>
    </location>
</feature>
<dbReference type="InterPro" id="IPR020846">
    <property type="entry name" value="MFS_dom"/>
</dbReference>